<dbReference type="Proteomes" id="UP000199677">
    <property type="component" value="Unassembled WGS sequence"/>
</dbReference>
<gene>
    <name evidence="1" type="ORF">SAMN04487951_12524</name>
</gene>
<dbReference type="RefSeq" id="WP_089708357.1">
    <property type="nucleotide sequence ID" value="NZ_FNII01000025.1"/>
</dbReference>
<evidence type="ECO:0000313" key="1">
    <source>
        <dbReference type="EMBL" id="SDO40914.1"/>
    </source>
</evidence>
<dbReference type="STRING" id="416873.SAMN04487951_12524"/>
<organism evidence="1 2">
    <name type="scientific">Vreelandella arcis</name>
    <dbReference type="NCBI Taxonomy" id="416873"/>
    <lineage>
        <taxon>Bacteria</taxon>
        <taxon>Pseudomonadati</taxon>
        <taxon>Pseudomonadota</taxon>
        <taxon>Gammaproteobacteria</taxon>
        <taxon>Oceanospirillales</taxon>
        <taxon>Halomonadaceae</taxon>
        <taxon>Vreelandella</taxon>
    </lineage>
</organism>
<proteinExistence type="predicted"/>
<evidence type="ECO:0008006" key="3">
    <source>
        <dbReference type="Google" id="ProtNLM"/>
    </source>
</evidence>
<protein>
    <recommendedName>
        <fullName evidence="3">DUF433 domain-containing protein</fullName>
    </recommendedName>
</protein>
<reference evidence="2" key="1">
    <citation type="submission" date="2016-10" db="EMBL/GenBank/DDBJ databases">
        <authorList>
            <person name="Varghese N."/>
            <person name="Submissions S."/>
        </authorList>
    </citation>
    <scope>NUCLEOTIDE SEQUENCE [LARGE SCALE GENOMIC DNA]</scope>
    <source>
        <strain evidence="2">CGMCC 1.6494</strain>
    </source>
</reference>
<keyword evidence="2" id="KW-1185">Reference proteome</keyword>
<dbReference type="EMBL" id="FNII01000025">
    <property type="protein sequence ID" value="SDO40914.1"/>
    <property type="molecule type" value="Genomic_DNA"/>
</dbReference>
<evidence type="ECO:0000313" key="2">
    <source>
        <dbReference type="Proteomes" id="UP000199677"/>
    </source>
</evidence>
<sequence length="226" mass="25062">MTAYTNIGLYSPKQAERLIGVEAEKIRRWLMPARSSKGPLWEPEPQALGAEDTLSFKDLLELRAVAKFRSHNVSLSVIREALHELSELLQRDYPLINPQLCTDGQKVFLKALEESGETTVIDLVKRQNAFEDVIVPSLRAGIEFDAKGDPVRWHPDPEDPSIVVDPRFAFGKPIVLPSHMPTATLAQAAEVEGSAADAARAYDVPQEEVERAVTFEKRISAGALLH</sequence>
<dbReference type="OrthoDB" id="940717at2"/>
<dbReference type="AlphaFoldDB" id="A0A1H0JB93"/>
<accession>A0A1H0JB93</accession>
<name>A0A1H0JB93_9GAMM</name>